<feature type="non-terminal residue" evidence="1">
    <location>
        <position position="1"/>
    </location>
</feature>
<evidence type="ECO:0000313" key="1">
    <source>
        <dbReference type="EMBL" id="SVE26662.1"/>
    </source>
</evidence>
<gene>
    <name evidence="1" type="ORF">METZ01_LOCUS479516</name>
</gene>
<dbReference type="EMBL" id="UINC01205471">
    <property type="protein sequence ID" value="SVE26662.1"/>
    <property type="molecule type" value="Genomic_DNA"/>
</dbReference>
<accession>A0A383C3A7</accession>
<dbReference type="AlphaFoldDB" id="A0A383C3A7"/>
<proteinExistence type="predicted"/>
<name>A0A383C3A7_9ZZZZ</name>
<organism evidence="1">
    <name type="scientific">marine metagenome</name>
    <dbReference type="NCBI Taxonomy" id="408172"/>
    <lineage>
        <taxon>unclassified sequences</taxon>
        <taxon>metagenomes</taxon>
        <taxon>ecological metagenomes</taxon>
    </lineage>
</organism>
<reference evidence="1" key="1">
    <citation type="submission" date="2018-05" db="EMBL/GenBank/DDBJ databases">
        <authorList>
            <person name="Lanie J.A."/>
            <person name="Ng W.-L."/>
            <person name="Kazmierczak K.M."/>
            <person name="Andrzejewski T.M."/>
            <person name="Davidsen T.M."/>
            <person name="Wayne K.J."/>
            <person name="Tettelin H."/>
            <person name="Glass J.I."/>
            <person name="Rusch D."/>
            <person name="Podicherti R."/>
            <person name="Tsui H.-C.T."/>
            <person name="Winkler M.E."/>
        </authorList>
    </citation>
    <scope>NUCLEOTIDE SEQUENCE</scope>
</reference>
<sequence length="210" mass="21929">VLNKIAMLNKVKAVLITVSSIILMTCGGGGGGGSAPTEPTDPTYVVNIVSLAGAAQKGPFNNGTIINIAELNNSLSPTGKNFTSQIIDNSGTFSVANVQMEFLYAQINASGFYFDEVGNEVSSAQLVLSGLSNLAGKTNMNVNVLSHLEMNRIKNLLTGTTPPTFNQAKIQAQEEVLAIFNYSRAGMAESELLDITQAGTGNAKLLAISA</sequence>
<feature type="non-terminal residue" evidence="1">
    <location>
        <position position="210"/>
    </location>
</feature>
<protein>
    <submittedName>
        <fullName evidence="1">Uncharacterized protein</fullName>
    </submittedName>
</protein>